<feature type="chain" id="PRO_5021292518" description="Ribonuclease A-domain domain-containing protein" evidence="1">
    <location>
        <begin position="22"/>
        <end position="128"/>
    </location>
</feature>
<sequence>MKIQLACLLLVLLSATELCKALDFYQKHVVDQMDPEKCNEKMNTINDKPKKREIQTFIWNNKKALKEICDNKINEYVLSKKFQLTICELDNNGKYRGRDEEGRVGVICEKKNEPKHLGKKLQFNRIKH</sequence>
<evidence type="ECO:0000313" key="3">
    <source>
        <dbReference type="Ensembl" id="ENSLCAP00010043802.1"/>
    </source>
</evidence>
<dbReference type="SMART" id="SM00092">
    <property type="entry name" value="RNAse_Pc"/>
    <property type="match status" value="1"/>
</dbReference>
<evidence type="ECO:0000259" key="2">
    <source>
        <dbReference type="SMART" id="SM00092"/>
    </source>
</evidence>
<dbReference type="InterPro" id="IPR023412">
    <property type="entry name" value="RNaseA_domain"/>
</dbReference>
<dbReference type="Pfam" id="PF00074">
    <property type="entry name" value="RnaseA"/>
    <property type="match status" value="1"/>
</dbReference>
<name>A0A4W6F232_LATCA</name>
<reference evidence="4" key="1">
    <citation type="submission" date="2015-09" db="EMBL/GenBank/DDBJ databases">
        <authorList>
            <person name="Sai Rama Sridatta P."/>
        </authorList>
    </citation>
    <scope>NUCLEOTIDE SEQUENCE [LARGE SCALE GENOMIC DNA]</scope>
</reference>
<dbReference type="Ensembl" id="ENSLCAT00010044880.1">
    <property type="protein sequence ID" value="ENSLCAP00010043802.1"/>
    <property type="gene ID" value="ENSLCAG00010020393.1"/>
</dbReference>
<feature type="domain" description="Ribonuclease A-domain" evidence="2">
    <location>
        <begin position="17"/>
        <end position="121"/>
    </location>
</feature>
<reference evidence="3" key="2">
    <citation type="submission" date="2025-08" db="UniProtKB">
        <authorList>
            <consortium name="Ensembl"/>
        </authorList>
    </citation>
    <scope>IDENTIFICATION</scope>
</reference>
<protein>
    <recommendedName>
        <fullName evidence="2">Ribonuclease A-domain domain-containing protein</fullName>
    </recommendedName>
</protein>
<dbReference type="SUPFAM" id="SSF54076">
    <property type="entry name" value="RNase A-like"/>
    <property type="match status" value="1"/>
</dbReference>
<dbReference type="Proteomes" id="UP000314980">
    <property type="component" value="Unassembled WGS sequence"/>
</dbReference>
<dbReference type="InParanoid" id="A0A4W6F232"/>
<proteinExistence type="predicted"/>
<evidence type="ECO:0000256" key="1">
    <source>
        <dbReference type="SAM" id="SignalP"/>
    </source>
</evidence>
<organism evidence="3 4">
    <name type="scientific">Lates calcarifer</name>
    <name type="common">Barramundi</name>
    <name type="synonym">Holocentrus calcarifer</name>
    <dbReference type="NCBI Taxonomy" id="8187"/>
    <lineage>
        <taxon>Eukaryota</taxon>
        <taxon>Metazoa</taxon>
        <taxon>Chordata</taxon>
        <taxon>Craniata</taxon>
        <taxon>Vertebrata</taxon>
        <taxon>Euteleostomi</taxon>
        <taxon>Actinopterygii</taxon>
        <taxon>Neopterygii</taxon>
        <taxon>Teleostei</taxon>
        <taxon>Neoteleostei</taxon>
        <taxon>Acanthomorphata</taxon>
        <taxon>Carangaria</taxon>
        <taxon>Carangaria incertae sedis</taxon>
        <taxon>Centropomidae</taxon>
        <taxon>Lates</taxon>
    </lineage>
</organism>
<dbReference type="InterPro" id="IPR036816">
    <property type="entry name" value="RNaseA-like_dom_sf"/>
</dbReference>
<feature type="signal peptide" evidence="1">
    <location>
        <begin position="1"/>
        <end position="21"/>
    </location>
</feature>
<keyword evidence="1" id="KW-0732">Signal</keyword>
<reference evidence="3" key="3">
    <citation type="submission" date="2025-09" db="UniProtKB">
        <authorList>
            <consortium name="Ensembl"/>
        </authorList>
    </citation>
    <scope>IDENTIFICATION</scope>
</reference>
<evidence type="ECO:0000313" key="4">
    <source>
        <dbReference type="Proteomes" id="UP000314980"/>
    </source>
</evidence>
<dbReference type="AlphaFoldDB" id="A0A4W6F232"/>
<keyword evidence="4" id="KW-1185">Reference proteome</keyword>
<dbReference type="Gene3D" id="3.10.130.10">
    <property type="entry name" value="Ribonuclease A-like domain"/>
    <property type="match status" value="1"/>
</dbReference>
<dbReference type="GeneTree" id="ENSGT00990000204460"/>
<accession>A0A4W6F232</accession>